<reference evidence="2" key="1">
    <citation type="submission" date="2020-02" db="EMBL/GenBank/DDBJ databases">
        <authorList>
            <person name="Meier V. D."/>
        </authorList>
    </citation>
    <scope>NUCLEOTIDE SEQUENCE</scope>
    <source>
        <strain evidence="2">AVDCRST_MAG80</strain>
    </source>
</reference>
<evidence type="ECO:0000256" key="1">
    <source>
        <dbReference type="SAM" id="MobiDB-lite"/>
    </source>
</evidence>
<feature type="region of interest" description="Disordered" evidence="1">
    <location>
        <begin position="1"/>
        <end position="24"/>
    </location>
</feature>
<protein>
    <submittedName>
        <fullName evidence="2">Uncharacterized protein</fullName>
    </submittedName>
</protein>
<gene>
    <name evidence="2" type="ORF">AVDCRST_MAG80-2630</name>
</gene>
<dbReference type="AlphaFoldDB" id="A0A6J4R155"/>
<accession>A0A6J4R155</accession>
<organism evidence="2">
    <name type="scientific">uncultured Rubrobacteraceae bacterium</name>
    <dbReference type="NCBI Taxonomy" id="349277"/>
    <lineage>
        <taxon>Bacteria</taxon>
        <taxon>Bacillati</taxon>
        <taxon>Actinomycetota</taxon>
        <taxon>Rubrobacteria</taxon>
        <taxon>Rubrobacterales</taxon>
        <taxon>Rubrobacteraceae</taxon>
        <taxon>environmental samples</taxon>
    </lineage>
</organism>
<feature type="non-terminal residue" evidence="2">
    <location>
        <position position="1"/>
    </location>
</feature>
<sequence length="52" mass="5939">DTRRHLFAGQHGQAGAGPWPHTPVRDMHGLRGRAWIQRPGGYRGRDLGRRLR</sequence>
<name>A0A6J4R155_9ACTN</name>
<dbReference type="EMBL" id="CADCVC010000237">
    <property type="protein sequence ID" value="CAA9454056.1"/>
    <property type="molecule type" value="Genomic_DNA"/>
</dbReference>
<evidence type="ECO:0000313" key="2">
    <source>
        <dbReference type="EMBL" id="CAA9454056.1"/>
    </source>
</evidence>
<proteinExistence type="predicted"/>
<feature type="non-terminal residue" evidence="2">
    <location>
        <position position="52"/>
    </location>
</feature>